<dbReference type="InterPro" id="IPR001296">
    <property type="entry name" value="Glyco_trans_1"/>
</dbReference>
<dbReference type="Pfam" id="PF13439">
    <property type="entry name" value="Glyco_transf_4"/>
    <property type="match status" value="1"/>
</dbReference>
<dbReference type="GO" id="GO:0016757">
    <property type="term" value="F:glycosyltransferase activity"/>
    <property type="evidence" value="ECO:0007669"/>
    <property type="project" value="InterPro"/>
</dbReference>
<dbReference type="Pfam" id="PF00534">
    <property type="entry name" value="Glycos_transf_1"/>
    <property type="match status" value="1"/>
</dbReference>
<sequence>MGLKILYITNGISGPGGLERVLSIKASYLADTYGYDVHIMTLNENHGDFFYSFSSKLTIHNVDLKHNRTTYLFKYRSRIRNLIKQIGPDVISVCDDGLKGLMLPLLRRNKNIPVICERHASKQIFINSNNESFIDRLKYTFKEKLLNFFAKKFDAVVVLTNGSLSEWKLSNLKVIPNPLSFYPDNSSTLKNKRVIMVGNHGFQKGIDRLLNSWKTITGGFDEWKLEIYGKKDKDGIHLKLAEKLNIRNSVEFYDPVKNIADKYKQASIYVMPSRSEGFGMVLIEAMAFGIPCVSFDCPHGPADIITNEVDGLLVENDNVEAFGISLKRLMSDEGLRKRMGGEARKNVRRYLIEDVAKEWDALFKSLVA</sequence>
<dbReference type="Gene3D" id="3.40.50.2000">
    <property type="entry name" value="Glycogen Phosphorylase B"/>
    <property type="match status" value="2"/>
</dbReference>
<evidence type="ECO:0000259" key="1">
    <source>
        <dbReference type="Pfam" id="PF00534"/>
    </source>
</evidence>
<evidence type="ECO:0000313" key="3">
    <source>
        <dbReference type="EMBL" id="NER15581.1"/>
    </source>
</evidence>
<protein>
    <submittedName>
        <fullName evidence="3">Glycosyltransferase</fullName>
    </submittedName>
</protein>
<dbReference type="Proteomes" id="UP000474296">
    <property type="component" value="Unassembled WGS sequence"/>
</dbReference>
<dbReference type="AlphaFoldDB" id="A0A6M0CD11"/>
<keyword evidence="3" id="KW-0808">Transferase</keyword>
<proteinExistence type="predicted"/>
<comment type="caution">
    <text evidence="3">The sequence shown here is derived from an EMBL/GenBank/DDBJ whole genome shotgun (WGS) entry which is preliminary data.</text>
</comment>
<dbReference type="RefSeq" id="WP_164028861.1">
    <property type="nucleotide sequence ID" value="NZ_JAABOQ010000001.1"/>
</dbReference>
<evidence type="ECO:0000313" key="4">
    <source>
        <dbReference type="Proteomes" id="UP000474296"/>
    </source>
</evidence>
<gene>
    <name evidence="3" type="ORF">GWK10_00055</name>
</gene>
<organism evidence="3 4">
    <name type="scientific">Spongiivirga citrea</name>
    <dbReference type="NCBI Taxonomy" id="1481457"/>
    <lineage>
        <taxon>Bacteria</taxon>
        <taxon>Pseudomonadati</taxon>
        <taxon>Bacteroidota</taxon>
        <taxon>Flavobacteriia</taxon>
        <taxon>Flavobacteriales</taxon>
        <taxon>Flavobacteriaceae</taxon>
        <taxon>Spongiivirga</taxon>
    </lineage>
</organism>
<name>A0A6M0CD11_9FLAO</name>
<keyword evidence="4" id="KW-1185">Reference proteome</keyword>
<evidence type="ECO:0000259" key="2">
    <source>
        <dbReference type="Pfam" id="PF13439"/>
    </source>
</evidence>
<dbReference type="EMBL" id="JAABOQ010000001">
    <property type="protein sequence ID" value="NER15581.1"/>
    <property type="molecule type" value="Genomic_DNA"/>
</dbReference>
<reference evidence="3 4" key="1">
    <citation type="submission" date="2020-01" db="EMBL/GenBank/DDBJ databases">
        <title>Spongiivirga citrea KCTC 32990T.</title>
        <authorList>
            <person name="Wang G."/>
        </authorList>
    </citation>
    <scope>NUCLEOTIDE SEQUENCE [LARGE SCALE GENOMIC DNA]</scope>
    <source>
        <strain evidence="3 4">KCTC 32990</strain>
    </source>
</reference>
<feature type="domain" description="Glycosyltransferase subfamily 4-like N-terminal" evidence="2">
    <location>
        <begin position="15"/>
        <end position="178"/>
    </location>
</feature>
<feature type="domain" description="Glycosyl transferase family 1" evidence="1">
    <location>
        <begin position="189"/>
        <end position="345"/>
    </location>
</feature>
<dbReference type="InterPro" id="IPR028098">
    <property type="entry name" value="Glyco_trans_4-like_N"/>
</dbReference>
<dbReference type="SUPFAM" id="SSF53756">
    <property type="entry name" value="UDP-Glycosyltransferase/glycogen phosphorylase"/>
    <property type="match status" value="1"/>
</dbReference>
<accession>A0A6M0CD11</accession>
<dbReference type="PANTHER" id="PTHR12526:SF630">
    <property type="entry name" value="GLYCOSYLTRANSFERASE"/>
    <property type="match status" value="1"/>
</dbReference>
<dbReference type="PANTHER" id="PTHR12526">
    <property type="entry name" value="GLYCOSYLTRANSFERASE"/>
    <property type="match status" value="1"/>
</dbReference>
<dbReference type="CDD" id="cd03820">
    <property type="entry name" value="GT4_AmsD-like"/>
    <property type="match status" value="1"/>
</dbReference>